<dbReference type="PROSITE" id="PS51318">
    <property type="entry name" value="TAT"/>
    <property type="match status" value="1"/>
</dbReference>
<name>A0A840PQU3_9ACTN</name>
<evidence type="ECO:0000313" key="3">
    <source>
        <dbReference type="Proteomes" id="UP000578449"/>
    </source>
</evidence>
<feature type="signal peptide" evidence="1">
    <location>
        <begin position="1"/>
        <end position="27"/>
    </location>
</feature>
<protein>
    <recommendedName>
        <fullName evidence="4">DUF4962 domain-containing protein</fullName>
    </recommendedName>
</protein>
<proteinExistence type="predicted"/>
<organism evidence="2 3">
    <name type="scientific">Thermocatellispora tengchongensis</name>
    <dbReference type="NCBI Taxonomy" id="1073253"/>
    <lineage>
        <taxon>Bacteria</taxon>
        <taxon>Bacillati</taxon>
        <taxon>Actinomycetota</taxon>
        <taxon>Actinomycetes</taxon>
        <taxon>Streptosporangiales</taxon>
        <taxon>Streptosporangiaceae</taxon>
        <taxon>Thermocatellispora</taxon>
    </lineage>
</organism>
<dbReference type="AlphaFoldDB" id="A0A840PQU3"/>
<evidence type="ECO:0000256" key="1">
    <source>
        <dbReference type="SAM" id="SignalP"/>
    </source>
</evidence>
<dbReference type="SUPFAM" id="SSF48230">
    <property type="entry name" value="Chondroitin AC/alginate lyase"/>
    <property type="match status" value="1"/>
</dbReference>
<comment type="caution">
    <text evidence="2">The sequence shown here is derived from an EMBL/GenBank/DDBJ whole genome shotgun (WGS) entry which is preliminary data.</text>
</comment>
<evidence type="ECO:0008006" key="4">
    <source>
        <dbReference type="Google" id="ProtNLM"/>
    </source>
</evidence>
<dbReference type="InterPro" id="IPR008929">
    <property type="entry name" value="Chondroitin_lyas"/>
</dbReference>
<dbReference type="EMBL" id="JACHGN010000023">
    <property type="protein sequence ID" value="MBB5138355.1"/>
    <property type="molecule type" value="Genomic_DNA"/>
</dbReference>
<dbReference type="InterPro" id="IPR006311">
    <property type="entry name" value="TAT_signal"/>
</dbReference>
<dbReference type="CDD" id="cd02795">
    <property type="entry name" value="CBM6-CBM35-CBM36_like"/>
    <property type="match status" value="1"/>
</dbReference>
<sequence length="904" mass="99535">MRRRQLLQLTALSAGASLLPPAFPATASAAAGAPAYGFGPPPATGAHPRVVTAPGDLPALQARVRMGYVQQNYADVLRPAALGLPQNPDLVKLAGGGRLSDGEQERLAKTLAGAAFTAWLEQSPQLAATVRDGLLLWARKLAAETSGDFSRTTHGVGLAYDWLHPFLTEAERAEVRDWLVRRVTAYEAYLDAQPYGFKPGASRWDNWTPHYVGAFGVAALAVEGESGYLDRWYAKAVAAIHDFLDNGIGPEGAPLELVHYFAYGMWQGAYLVNAMARRGDPVFAHPHLRRVPQWWTSDLFPWGNDFNSLADTRDVFNGVPVVYQLMRLAYPDDPRMRWVYLNVMRGYLQSPEALAAVLWASELDQSDQARTAEHLRLDPSQLFLHNGLVYLRSGWKTSDVYFQFQSDPACAGPSHAHADRNSFTLAGRDRLWIMDGGGLFPEDVGHNLVFIDGKAQGWYPHRGKVLAYEDAGWATGILGDAKAAYDWRAEHAHRVENDPAWSLVDGFWSQPYNPVRRAFRSGTLVRGARPYVMISDDIRKDDAAHDYSWEALVPLGTLVVRRDERSVLLRPVDAGSALRSGTAPLTVPFTVPRAGRYRVWVLAGHAYDGPWRWGSTLALDGQAPVTVSVAAEADFGDCAQPHWLPVMHPGGSTELAAGPHTATITPTGVNVYHALLVAPADHDPAGPYGARAPEGSVTVRLGELPAPGDWSRLPADPAYPSCLVTVLNPADARLTAELFERRRASGEYWGKTIKLRARVTTDEPRFRVLLYPHRHGDPVPSVTADAGRATVTWPDGTVDNWRFGPGPGFAATNGAAVRLQRGRDRFTLDITYAGLRRLTREHVEGRHTAEQLCELLNRAEHEDRRGRLEPRNAALRSYRDGVKGFDMPRAARDLLVHQSEELAR</sequence>
<evidence type="ECO:0000313" key="2">
    <source>
        <dbReference type="EMBL" id="MBB5138355.1"/>
    </source>
</evidence>
<dbReference type="RefSeq" id="WP_185055238.1">
    <property type="nucleotide sequence ID" value="NZ_BAABIX010000019.1"/>
</dbReference>
<dbReference type="Gene3D" id="1.50.10.100">
    <property type="entry name" value="Chondroitin AC/alginate lyase"/>
    <property type="match status" value="1"/>
</dbReference>
<dbReference type="Proteomes" id="UP000578449">
    <property type="component" value="Unassembled WGS sequence"/>
</dbReference>
<feature type="chain" id="PRO_5039080977" description="DUF4962 domain-containing protein" evidence="1">
    <location>
        <begin position="28"/>
        <end position="904"/>
    </location>
</feature>
<gene>
    <name evidence="2" type="ORF">HNP84_008109</name>
</gene>
<accession>A0A840PQU3</accession>
<reference evidence="2 3" key="1">
    <citation type="submission" date="2020-08" db="EMBL/GenBank/DDBJ databases">
        <title>Genomic Encyclopedia of Type Strains, Phase IV (KMG-IV): sequencing the most valuable type-strain genomes for metagenomic binning, comparative biology and taxonomic classification.</title>
        <authorList>
            <person name="Goeker M."/>
        </authorList>
    </citation>
    <scope>NUCLEOTIDE SEQUENCE [LARGE SCALE GENOMIC DNA]</scope>
    <source>
        <strain evidence="2 3">DSM 45615</strain>
    </source>
</reference>
<keyword evidence="1" id="KW-0732">Signal</keyword>
<keyword evidence="3" id="KW-1185">Reference proteome</keyword>
<dbReference type="Gene3D" id="2.70.98.70">
    <property type="match status" value="1"/>
</dbReference>